<accession>A0A3N7G3X9</accession>
<dbReference type="Proteomes" id="UP000006729">
    <property type="component" value="Chromosome 15"/>
</dbReference>
<name>A0A3N7G3X9_POPTR</name>
<protein>
    <submittedName>
        <fullName evidence="1">Uncharacterized protein</fullName>
    </submittedName>
</protein>
<sequence>METLLEFPFPIFSKNPSILATKPTKPLEVSIEPQPPDFDFRTGIMCASNEGEVSKQLRSSVFSLRGTGFFRAFSWSMDLGGQTALALRLHLTLFS</sequence>
<proteinExistence type="predicted"/>
<dbReference type="EMBL" id="CM009304">
    <property type="protein sequence ID" value="RQP01026.1"/>
    <property type="molecule type" value="Genomic_DNA"/>
</dbReference>
<evidence type="ECO:0000313" key="1">
    <source>
        <dbReference type="EMBL" id="RQP01026.1"/>
    </source>
</evidence>
<reference evidence="1 2" key="1">
    <citation type="journal article" date="2006" name="Science">
        <title>The genome of black cottonwood, Populus trichocarpa (Torr. &amp; Gray).</title>
        <authorList>
            <person name="Tuskan G.A."/>
            <person name="Difazio S."/>
            <person name="Jansson S."/>
            <person name="Bohlmann J."/>
            <person name="Grigoriev I."/>
            <person name="Hellsten U."/>
            <person name="Putnam N."/>
            <person name="Ralph S."/>
            <person name="Rombauts S."/>
            <person name="Salamov A."/>
            <person name="Schein J."/>
            <person name="Sterck L."/>
            <person name="Aerts A."/>
            <person name="Bhalerao R.R."/>
            <person name="Bhalerao R.P."/>
            <person name="Blaudez D."/>
            <person name="Boerjan W."/>
            <person name="Brun A."/>
            <person name="Brunner A."/>
            <person name="Busov V."/>
            <person name="Campbell M."/>
            <person name="Carlson J."/>
            <person name="Chalot M."/>
            <person name="Chapman J."/>
            <person name="Chen G.L."/>
            <person name="Cooper D."/>
            <person name="Coutinho P.M."/>
            <person name="Couturier J."/>
            <person name="Covert S."/>
            <person name="Cronk Q."/>
            <person name="Cunningham R."/>
            <person name="Davis J."/>
            <person name="Degroeve S."/>
            <person name="Dejardin A."/>
            <person name="Depamphilis C."/>
            <person name="Detter J."/>
            <person name="Dirks B."/>
            <person name="Dubchak I."/>
            <person name="Duplessis S."/>
            <person name="Ehlting J."/>
            <person name="Ellis B."/>
            <person name="Gendler K."/>
            <person name="Goodstein D."/>
            <person name="Gribskov M."/>
            <person name="Grimwood J."/>
            <person name="Groover A."/>
            <person name="Gunter L."/>
            <person name="Hamberger B."/>
            <person name="Heinze B."/>
            <person name="Helariutta Y."/>
            <person name="Henrissat B."/>
            <person name="Holligan D."/>
            <person name="Holt R."/>
            <person name="Huang W."/>
            <person name="Islam-Faridi N."/>
            <person name="Jones S."/>
            <person name="Jones-Rhoades M."/>
            <person name="Jorgensen R."/>
            <person name="Joshi C."/>
            <person name="Kangasjarvi J."/>
            <person name="Karlsson J."/>
            <person name="Kelleher C."/>
            <person name="Kirkpatrick R."/>
            <person name="Kirst M."/>
            <person name="Kohler A."/>
            <person name="Kalluri U."/>
            <person name="Larimer F."/>
            <person name="Leebens-Mack J."/>
            <person name="Leple J.C."/>
            <person name="Locascio P."/>
            <person name="Lou Y."/>
            <person name="Lucas S."/>
            <person name="Martin F."/>
            <person name="Montanini B."/>
            <person name="Napoli C."/>
            <person name="Nelson D.R."/>
            <person name="Nelson C."/>
            <person name="Nieminen K."/>
            <person name="Nilsson O."/>
            <person name="Pereda V."/>
            <person name="Peter G."/>
            <person name="Philippe R."/>
            <person name="Pilate G."/>
            <person name="Poliakov A."/>
            <person name="Razumovskaya J."/>
            <person name="Richardson P."/>
            <person name="Rinaldi C."/>
            <person name="Ritland K."/>
            <person name="Rouze P."/>
            <person name="Ryaboy D."/>
            <person name="Schmutz J."/>
            <person name="Schrader J."/>
            <person name="Segerman B."/>
            <person name="Shin H."/>
            <person name="Siddiqui A."/>
            <person name="Sterky F."/>
            <person name="Terry A."/>
            <person name="Tsai C.J."/>
            <person name="Uberbacher E."/>
            <person name="Unneberg P."/>
            <person name="Vahala J."/>
            <person name="Wall K."/>
            <person name="Wessler S."/>
            <person name="Yang G."/>
            <person name="Yin T."/>
            <person name="Douglas C."/>
            <person name="Marra M."/>
            <person name="Sandberg G."/>
            <person name="Van de Peer Y."/>
            <person name="Rokhsar D."/>
        </authorList>
    </citation>
    <scope>NUCLEOTIDE SEQUENCE [LARGE SCALE GENOMIC DNA]</scope>
    <source>
        <strain evidence="2">cv. Nisqually</strain>
    </source>
</reference>
<keyword evidence="2" id="KW-1185">Reference proteome</keyword>
<evidence type="ECO:0000313" key="2">
    <source>
        <dbReference type="Proteomes" id="UP000006729"/>
    </source>
</evidence>
<organism evidence="1 2">
    <name type="scientific">Populus trichocarpa</name>
    <name type="common">Western balsam poplar</name>
    <name type="synonym">Populus balsamifera subsp. trichocarpa</name>
    <dbReference type="NCBI Taxonomy" id="3694"/>
    <lineage>
        <taxon>Eukaryota</taxon>
        <taxon>Viridiplantae</taxon>
        <taxon>Streptophyta</taxon>
        <taxon>Embryophyta</taxon>
        <taxon>Tracheophyta</taxon>
        <taxon>Spermatophyta</taxon>
        <taxon>Magnoliopsida</taxon>
        <taxon>eudicotyledons</taxon>
        <taxon>Gunneridae</taxon>
        <taxon>Pentapetalae</taxon>
        <taxon>rosids</taxon>
        <taxon>fabids</taxon>
        <taxon>Malpighiales</taxon>
        <taxon>Salicaceae</taxon>
        <taxon>Saliceae</taxon>
        <taxon>Populus</taxon>
    </lineage>
</organism>
<dbReference type="AlphaFoldDB" id="A0A3N7G3X9"/>
<dbReference type="STRING" id="3694.A0A3N7G3X9"/>
<dbReference type="InParanoid" id="A0A3N7G3X9"/>
<gene>
    <name evidence="1" type="ORF">POPTR_015G136150</name>
</gene>